<dbReference type="PANTHER" id="PTHR46558">
    <property type="entry name" value="TRACRIPTIONAL REGULATORY PROTEIN-RELATED-RELATED"/>
    <property type="match status" value="1"/>
</dbReference>
<dbReference type="EMBL" id="CP007448">
    <property type="protein sequence ID" value="AHM74372.1"/>
    <property type="molecule type" value="Genomic_DNA"/>
</dbReference>
<gene>
    <name evidence="3" type="ORF">LC20_03119</name>
</gene>
<dbReference type="CDD" id="cd00093">
    <property type="entry name" value="HTH_XRE"/>
    <property type="match status" value="1"/>
</dbReference>
<evidence type="ECO:0000256" key="1">
    <source>
        <dbReference type="ARBA" id="ARBA00023125"/>
    </source>
</evidence>
<dbReference type="KEGG" id="yel:LC20_03119"/>
<dbReference type="PROSITE" id="PS50943">
    <property type="entry name" value="HTH_CROC1"/>
    <property type="match status" value="1"/>
</dbReference>
<name>A0A7U4K1P6_YEREN</name>
<dbReference type="PANTHER" id="PTHR46558:SF4">
    <property type="entry name" value="DNA-BIDING PHAGE PROTEIN"/>
    <property type="match status" value="1"/>
</dbReference>
<evidence type="ECO:0000259" key="2">
    <source>
        <dbReference type="PROSITE" id="PS50943"/>
    </source>
</evidence>
<protein>
    <submittedName>
        <fullName evidence="3">Transcriptional regulator</fullName>
    </submittedName>
</protein>
<dbReference type="InterPro" id="IPR010982">
    <property type="entry name" value="Lambda_DNA-bd_dom_sf"/>
</dbReference>
<organism evidence="3 4">
    <name type="scientific">Yersinia enterocolitica LC20</name>
    <dbReference type="NCBI Taxonomy" id="1443113"/>
    <lineage>
        <taxon>Bacteria</taxon>
        <taxon>Pseudomonadati</taxon>
        <taxon>Pseudomonadota</taxon>
        <taxon>Gammaproteobacteria</taxon>
        <taxon>Enterobacterales</taxon>
        <taxon>Yersiniaceae</taxon>
        <taxon>Yersinia</taxon>
    </lineage>
</organism>
<evidence type="ECO:0000313" key="4">
    <source>
        <dbReference type="Proteomes" id="UP000230961"/>
    </source>
</evidence>
<dbReference type="GO" id="GO:0003677">
    <property type="term" value="F:DNA binding"/>
    <property type="evidence" value="ECO:0007669"/>
    <property type="project" value="UniProtKB-KW"/>
</dbReference>
<dbReference type="SMART" id="SM00530">
    <property type="entry name" value="HTH_XRE"/>
    <property type="match status" value="1"/>
</dbReference>
<evidence type="ECO:0000313" key="3">
    <source>
        <dbReference type="EMBL" id="AHM74372.1"/>
    </source>
</evidence>
<dbReference type="NCBIfam" id="NF007257">
    <property type="entry name" value="PRK09706.1"/>
    <property type="match status" value="1"/>
</dbReference>
<sequence length="130" mass="14869">MKNPGERIRERRNELQLTQRSLAKAVKVSHVTISQWESNDSSPSGKNLFALSTALQCSPTWILYGDTDQSPSPAVKTPPELDEREAELIQLFASLPESEKERHLTDLRLKVDELNRLFEELLQTRKKLAK</sequence>
<feature type="domain" description="HTH cro/C1-type" evidence="2">
    <location>
        <begin position="8"/>
        <end position="62"/>
    </location>
</feature>
<reference evidence="3 4" key="1">
    <citation type="submission" date="2017-11" db="EMBL/GenBank/DDBJ databases">
        <title>The complete genome sequence and comparative genome analysis of Yersinia enterocolitica strain LC20.</title>
        <authorList>
            <person name="Shi G."/>
            <person name="Su M."/>
            <person name="Liang J."/>
            <person name="Gu W."/>
            <person name="Xiao Y."/>
            <person name="Zhang Z."/>
            <person name="Qiu H."/>
            <person name="Duan R."/>
            <person name="Zhang Z."/>
            <person name="Li Y."/>
            <person name="Zhang X."/>
            <person name="Ling Y."/>
            <person name="Song L."/>
            <person name="Chen M."/>
            <person name="Zhao Y."/>
            <person name="Wu J."/>
            <person name="Jing H."/>
            <person name="Xiao J."/>
            <person name="Wang X."/>
        </authorList>
    </citation>
    <scope>NUCLEOTIDE SEQUENCE [LARGE SCALE GENOMIC DNA]</scope>
    <source>
        <strain evidence="3 4">LC20</strain>
    </source>
</reference>
<dbReference type="InterPro" id="IPR001387">
    <property type="entry name" value="Cro/C1-type_HTH"/>
</dbReference>
<dbReference type="Gene3D" id="1.10.260.40">
    <property type="entry name" value="lambda repressor-like DNA-binding domains"/>
    <property type="match status" value="1"/>
</dbReference>
<dbReference type="AlphaFoldDB" id="A0A7U4K1P6"/>
<accession>A0A7U4K1P6</accession>
<dbReference type="Pfam" id="PF01381">
    <property type="entry name" value="HTH_3"/>
    <property type="match status" value="1"/>
</dbReference>
<dbReference type="SUPFAM" id="SSF47413">
    <property type="entry name" value="lambda repressor-like DNA-binding domains"/>
    <property type="match status" value="1"/>
</dbReference>
<dbReference type="Proteomes" id="UP000230961">
    <property type="component" value="Chromosome"/>
</dbReference>
<keyword evidence="1" id="KW-0238">DNA-binding</keyword>
<proteinExistence type="predicted"/>